<sequence length="391" mass="45210">MTNEQKNVPELRFPEFKGEWVRKKLKNIASFGKGKSLSKKDISKEGHPCILYGELYTKYDPITTKVYSKTNKLDKKLVYSEKNQVLIPSSGETDIDIATATCINISEKIIIGGDLNIITPKIADGRFISLYINGKGKYNLAKYAQGKSVVHLYNSDIKKLEFFLPKEISEQEKIGNFFSKLDRQIELEEQKLELLKQQKKGYMQKIFSQEIKFKDENGNDYPEWIEKTIEEVTKYISSKKSSNQYIENNTLGSYPVYDAIQEIAKDSQYDMEEPYISILKDGAGVGRLNLRAGKSSVIGTMGYLLPKYIDIQFLYYRMKLLEFKKYIIGSTIPHLYYKDYSKEKLKIPSSSDEQKKIGTSLKKLDDYIEKQSSKVEFLKQRKQGLLQKMFI</sequence>
<dbReference type="Gene3D" id="1.10.287.1120">
    <property type="entry name" value="Bipartite methylase S protein"/>
    <property type="match status" value="1"/>
</dbReference>
<proteinExistence type="inferred from homology"/>
<keyword evidence="2" id="KW-0680">Restriction system</keyword>
<dbReference type="PANTHER" id="PTHR30408:SF12">
    <property type="entry name" value="TYPE I RESTRICTION ENZYME MJAVIII SPECIFICITY SUBUNIT"/>
    <property type="match status" value="1"/>
</dbReference>
<accession>A0ABX6BQA7</accession>
<feature type="domain" description="Type I restriction modification DNA specificity" evidence="5">
    <location>
        <begin position="223"/>
        <end position="372"/>
    </location>
</feature>
<keyword evidence="7" id="KW-1185">Reference proteome</keyword>
<reference evidence="6 7" key="1">
    <citation type="submission" date="2019-07" db="EMBL/GenBank/DDBJ databases">
        <title>Comparative genome analysis of staphylococcus lugdunensis shows clonal complex-dependent diversity of the putative virulence factor, ess/type vii locus.</title>
        <authorList>
            <person name="Lebeurre J."/>
            <person name="Dahyot S."/>
            <person name="Diene S."/>
            <person name="Paulay A."/>
            <person name="Aubourg M."/>
            <person name="Argemi X."/>
            <person name="Giard J.-C."/>
            <person name="Tournier I."/>
            <person name="Francois P."/>
            <person name="Pestel-Caron M."/>
        </authorList>
    </citation>
    <scope>NUCLEOTIDE SEQUENCE [LARGE SCALE GENOMIC DNA]</scope>
    <source>
        <strain evidence="6 7">SL13</strain>
    </source>
</reference>
<evidence type="ECO:0000256" key="3">
    <source>
        <dbReference type="ARBA" id="ARBA00023125"/>
    </source>
</evidence>
<dbReference type="GO" id="GO:0004519">
    <property type="term" value="F:endonuclease activity"/>
    <property type="evidence" value="ECO:0007669"/>
    <property type="project" value="UniProtKB-KW"/>
</dbReference>
<evidence type="ECO:0000259" key="5">
    <source>
        <dbReference type="Pfam" id="PF01420"/>
    </source>
</evidence>
<protein>
    <submittedName>
        <fullName evidence="6">Restriction endonuclease subunit S</fullName>
    </submittedName>
</protein>
<dbReference type="EMBL" id="CP041722">
    <property type="protein sequence ID" value="QEX37453.1"/>
    <property type="molecule type" value="Genomic_DNA"/>
</dbReference>
<dbReference type="InterPro" id="IPR044946">
    <property type="entry name" value="Restrct_endonuc_typeI_TRD_sf"/>
</dbReference>
<keyword evidence="6" id="KW-0540">Nuclease</keyword>
<dbReference type="Proteomes" id="UP000325462">
    <property type="component" value="Chromosome"/>
</dbReference>
<evidence type="ECO:0000313" key="7">
    <source>
        <dbReference type="Proteomes" id="UP000325462"/>
    </source>
</evidence>
<keyword evidence="6" id="KW-0378">Hydrolase</keyword>
<gene>
    <name evidence="6" type="ORF">FO454_00415</name>
</gene>
<evidence type="ECO:0000256" key="1">
    <source>
        <dbReference type="ARBA" id="ARBA00010923"/>
    </source>
</evidence>
<feature type="coiled-coil region" evidence="4">
    <location>
        <begin position="178"/>
        <end position="205"/>
    </location>
</feature>
<evidence type="ECO:0000313" key="6">
    <source>
        <dbReference type="EMBL" id="QEX37453.1"/>
    </source>
</evidence>
<dbReference type="Gene3D" id="3.90.220.20">
    <property type="entry name" value="DNA methylase specificity domains"/>
    <property type="match status" value="2"/>
</dbReference>
<organism evidence="6 7">
    <name type="scientific">Staphylococcus lugdunensis</name>
    <dbReference type="NCBI Taxonomy" id="28035"/>
    <lineage>
        <taxon>Bacteria</taxon>
        <taxon>Bacillati</taxon>
        <taxon>Bacillota</taxon>
        <taxon>Bacilli</taxon>
        <taxon>Bacillales</taxon>
        <taxon>Staphylococcaceae</taxon>
        <taxon>Staphylococcus</taxon>
    </lineage>
</organism>
<evidence type="ECO:0000256" key="2">
    <source>
        <dbReference type="ARBA" id="ARBA00022747"/>
    </source>
</evidence>
<keyword evidence="3" id="KW-0238">DNA-binding</keyword>
<comment type="similarity">
    <text evidence="1">Belongs to the type-I restriction system S methylase family.</text>
</comment>
<dbReference type="RefSeq" id="WP_085317382.1">
    <property type="nucleotide sequence ID" value="NZ_CP020769.1"/>
</dbReference>
<feature type="coiled-coil region" evidence="4">
    <location>
        <begin position="361"/>
        <end position="388"/>
    </location>
</feature>
<evidence type="ECO:0000256" key="4">
    <source>
        <dbReference type="SAM" id="Coils"/>
    </source>
</evidence>
<feature type="domain" description="Type I restriction modification DNA specificity" evidence="5">
    <location>
        <begin position="19"/>
        <end position="197"/>
    </location>
</feature>
<keyword evidence="4" id="KW-0175">Coiled coil</keyword>
<dbReference type="PANTHER" id="PTHR30408">
    <property type="entry name" value="TYPE-1 RESTRICTION ENZYME ECOKI SPECIFICITY PROTEIN"/>
    <property type="match status" value="1"/>
</dbReference>
<keyword evidence="6" id="KW-0255">Endonuclease</keyword>
<dbReference type="InterPro" id="IPR000055">
    <property type="entry name" value="Restrct_endonuc_typeI_TRD"/>
</dbReference>
<dbReference type="SUPFAM" id="SSF116734">
    <property type="entry name" value="DNA methylase specificity domain"/>
    <property type="match status" value="2"/>
</dbReference>
<dbReference type="Pfam" id="PF01420">
    <property type="entry name" value="Methylase_S"/>
    <property type="match status" value="2"/>
</dbReference>
<dbReference type="InterPro" id="IPR052021">
    <property type="entry name" value="Type-I_RS_S_subunit"/>
</dbReference>
<name>A0ABX6BQA7_STALU</name>